<dbReference type="GO" id="GO:0016491">
    <property type="term" value="F:oxidoreductase activity"/>
    <property type="evidence" value="ECO:0007669"/>
    <property type="project" value="UniProtKB-UniRule"/>
</dbReference>
<keyword evidence="3 5" id="KW-0288">FMN</keyword>
<keyword evidence="2 5" id="KW-0285">Flavoprotein</keyword>
<dbReference type="NCBIfam" id="NF008033">
    <property type="entry name" value="PRK10765.1"/>
    <property type="match status" value="1"/>
</dbReference>
<dbReference type="InterPro" id="IPR016446">
    <property type="entry name" value="Flavin_OxRdtase_Frp"/>
</dbReference>
<dbReference type="Pfam" id="PF00881">
    <property type="entry name" value="Nitroreductase"/>
    <property type="match status" value="1"/>
</dbReference>
<dbReference type="SUPFAM" id="SSF55469">
    <property type="entry name" value="FMN-dependent nitroreductase-like"/>
    <property type="match status" value="1"/>
</dbReference>
<dbReference type="Gene3D" id="3.40.109.10">
    <property type="entry name" value="NADH Oxidase"/>
    <property type="match status" value="1"/>
</dbReference>
<dbReference type="OrthoDB" id="9775805at2"/>
<reference evidence="7 8" key="1">
    <citation type="journal article" date="2014" name="Antonie Van Leeuwenhoek">
        <title>Fictibacillus enclensis sp. nov., isolated from marine sediment.</title>
        <authorList>
            <person name="Dastager S.G."/>
            <person name="Mawlankar R."/>
            <person name="Srinivasan K."/>
            <person name="Tang S.K."/>
            <person name="Lee J.C."/>
            <person name="Ramana V.V."/>
            <person name="Shouche Y.S."/>
        </authorList>
    </citation>
    <scope>NUCLEOTIDE SEQUENCE [LARGE SCALE GENOMIC DNA]</scope>
    <source>
        <strain evidence="7 8">NIO-1003</strain>
    </source>
</reference>
<protein>
    <submittedName>
        <fullName evidence="7">NADPH-dependent oxidoreductase</fullName>
    </submittedName>
</protein>
<evidence type="ECO:0000256" key="2">
    <source>
        <dbReference type="ARBA" id="ARBA00022630"/>
    </source>
</evidence>
<comment type="caution">
    <text evidence="7">The sequence shown here is derived from an EMBL/GenBank/DDBJ whole genome shotgun (WGS) entry which is preliminary data.</text>
</comment>
<keyword evidence="8" id="KW-1185">Reference proteome</keyword>
<sequence length="248" mass="27788">MNETIKNILSHRSIRRFKDEPIEQETVETLIQCAQAASTSSYQQVYSIIGIEEQSIKDKLAELAGNQTYVSQNGYFFVFCLDYHRHQLMAQIAGQNVDDTIKSKEGFMVGMIDVALAAQNVAVAAESLGLGIVYIGGIRNNLPEVSELLRCPDHVVPLFGMAVGHPDASPGLKPRLPQAAVFHKNQYVEDEKALPVLKEFELQSAEYYRERTGGARDEGWATQMARVMSQPKRTYMKEFIESKGLDKQ</sequence>
<comment type="similarity">
    <text evidence="1 5">Belongs to the flavin oxidoreductase frp family.</text>
</comment>
<dbReference type="RefSeq" id="WP_061971367.1">
    <property type="nucleotide sequence ID" value="NZ_FMAV01000001.1"/>
</dbReference>
<dbReference type="InterPro" id="IPR000415">
    <property type="entry name" value="Nitroreductase-like"/>
</dbReference>
<dbReference type="PANTHER" id="PTHR43425:SF3">
    <property type="entry name" value="NADPH-DEPENDENT OXIDOREDUCTASE"/>
    <property type="match status" value="1"/>
</dbReference>
<keyword evidence="5" id="KW-0521">NADP</keyword>
<evidence type="ECO:0000313" key="8">
    <source>
        <dbReference type="Proteomes" id="UP000054099"/>
    </source>
</evidence>
<dbReference type="AlphaFoldDB" id="A0A0V8JFP4"/>
<evidence type="ECO:0000256" key="1">
    <source>
        <dbReference type="ARBA" id="ARBA00008366"/>
    </source>
</evidence>
<dbReference type="PANTHER" id="PTHR43425">
    <property type="entry name" value="OXYGEN-INSENSITIVE NADPH NITROREDUCTASE"/>
    <property type="match status" value="1"/>
</dbReference>
<evidence type="ECO:0000313" key="7">
    <source>
        <dbReference type="EMBL" id="KSU85886.1"/>
    </source>
</evidence>
<feature type="domain" description="Nitroreductase" evidence="6">
    <location>
        <begin position="8"/>
        <end position="165"/>
    </location>
</feature>
<evidence type="ECO:0000256" key="4">
    <source>
        <dbReference type="ARBA" id="ARBA00023002"/>
    </source>
</evidence>
<dbReference type="InterPro" id="IPR029479">
    <property type="entry name" value="Nitroreductase"/>
</dbReference>
<dbReference type="PIRSF" id="PIRSF005426">
    <property type="entry name" value="Frp"/>
    <property type="match status" value="1"/>
</dbReference>
<dbReference type="EMBL" id="LNQN01000001">
    <property type="protein sequence ID" value="KSU85886.1"/>
    <property type="molecule type" value="Genomic_DNA"/>
</dbReference>
<name>A0A0V8JFP4_9BACL</name>
<accession>A0A0V8JFP4</accession>
<dbReference type="CDD" id="cd02146">
    <property type="entry name" value="NfsA-like"/>
    <property type="match status" value="1"/>
</dbReference>
<gene>
    <name evidence="7" type="ORF">AS030_00390</name>
</gene>
<evidence type="ECO:0000259" key="6">
    <source>
        <dbReference type="Pfam" id="PF00881"/>
    </source>
</evidence>
<evidence type="ECO:0000256" key="3">
    <source>
        <dbReference type="ARBA" id="ARBA00022643"/>
    </source>
</evidence>
<proteinExistence type="inferred from homology"/>
<organism evidence="7 8">
    <name type="scientific">Fictibacillus enclensis</name>
    <dbReference type="NCBI Taxonomy" id="1017270"/>
    <lineage>
        <taxon>Bacteria</taxon>
        <taxon>Bacillati</taxon>
        <taxon>Bacillota</taxon>
        <taxon>Bacilli</taxon>
        <taxon>Bacillales</taxon>
        <taxon>Fictibacillaceae</taxon>
        <taxon>Fictibacillus</taxon>
    </lineage>
</organism>
<evidence type="ECO:0000256" key="5">
    <source>
        <dbReference type="PIRNR" id="PIRNR005426"/>
    </source>
</evidence>
<keyword evidence="4 5" id="KW-0560">Oxidoreductase</keyword>
<dbReference type="Proteomes" id="UP000054099">
    <property type="component" value="Unassembled WGS sequence"/>
</dbReference>